<accession>F1YE71</accession>
<feature type="compositionally biased region" description="Basic and acidic residues" evidence="1">
    <location>
        <begin position="104"/>
        <end position="116"/>
    </location>
</feature>
<organism evidence="2 3">
    <name type="scientific">Gordonia neofelifaecis NRRL B-59395</name>
    <dbReference type="NCBI Taxonomy" id="644548"/>
    <lineage>
        <taxon>Bacteria</taxon>
        <taxon>Bacillati</taxon>
        <taxon>Actinomycetota</taxon>
        <taxon>Actinomycetes</taxon>
        <taxon>Mycobacteriales</taxon>
        <taxon>Gordoniaceae</taxon>
        <taxon>Gordonia</taxon>
    </lineage>
</organism>
<protein>
    <submittedName>
        <fullName evidence="2">Uncharacterized protein</fullName>
    </submittedName>
</protein>
<comment type="caution">
    <text evidence="2">The sequence shown here is derived from an EMBL/GenBank/DDBJ whole genome shotgun (WGS) entry which is preliminary data.</text>
</comment>
<reference evidence="2 3" key="1">
    <citation type="journal article" date="2011" name="J. Bacteriol.">
        <title>Draft Genome Sequence of Gordonia neofelifaecis NRRL B-59395, a Cholesterol-Degrading Actinomycete.</title>
        <authorList>
            <person name="Ge F."/>
            <person name="Li W."/>
            <person name="Chen G."/>
            <person name="Liu Y."/>
            <person name="Zhang G."/>
            <person name="Yong B."/>
            <person name="Wang Q."/>
            <person name="Wang N."/>
            <person name="Huang Z."/>
            <person name="Li W."/>
            <person name="Wang J."/>
            <person name="Wu C."/>
            <person name="Xie Q."/>
            <person name="Liu G."/>
        </authorList>
    </citation>
    <scope>NUCLEOTIDE SEQUENCE [LARGE SCALE GENOMIC DNA]</scope>
    <source>
        <strain evidence="2 3">NRRL B-59395</strain>
    </source>
</reference>
<evidence type="ECO:0000256" key="1">
    <source>
        <dbReference type="SAM" id="MobiDB-lite"/>
    </source>
</evidence>
<evidence type="ECO:0000313" key="3">
    <source>
        <dbReference type="Proteomes" id="UP000035065"/>
    </source>
</evidence>
<dbReference type="RefSeq" id="WP_009677726.1">
    <property type="nucleotide sequence ID" value="NZ_AEUD01000001.1"/>
</dbReference>
<dbReference type="STRING" id="644548.SCNU_02265"/>
<evidence type="ECO:0000313" key="2">
    <source>
        <dbReference type="EMBL" id="EGD57161.1"/>
    </source>
</evidence>
<proteinExistence type="predicted"/>
<feature type="region of interest" description="Disordered" evidence="1">
    <location>
        <begin position="54"/>
        <end position="134"/>
    </location>
</feature>
<dbReference type="AlphaFoldDB" id="F1YE71"/>
<dbReference type="Proteomes" id="UP000035065">
    <property type="component" value="Unassembled WGS sequence"/>
</dbReference>
<name>F1YE71_9ACTN</name>
<feature type="compositionally biased region" description="Basic and acidic residues" evidence="1">
    <location>
        <begin position="54"/>
        <end position="78"/>
    </location>
</feature>
<keyword evidence="3" id="KW-1185">Reference proteome</keyword>
<feature type="compositionally biased region" description="Polar residues" evidence="1">
    <location>
        <begin position="119"/>
        <end position="134"/>
    </location>
</feature>
<gene>
    <name evidence="2" type="ORF">SCNU_02265</name>
</gene>
<dbReference type="EMBL" id="AEUD01000001">
    <property type="protein sequence ID" value="EGD57161.1"/>
    <property type="molecule type" value="Genomic_DNA"/>
</dbReference>
<sequence length="134" mass="14917">MASKTEAERARERIDEDKAADIQRLINEGGDEAVAKKYGQGAKGTAEYRAARERIQRQRAARQEQAQRREQLAAETRKAAAARENVARERARTPSQEPAAVRQRVAEGKGAWDKASKAKTLSQQQARKTVAQSM</sequence>